<dbReference type="PANTHER" id="PTHR32075:SF6">
    <property type="entry name" value="ISWI CHROMATIN-REMODELING COMPLEX SUBUNIT YPL216W-RELATED"/>
    <property type="match status" value="1"/>
</dbReference>
<feature type="domain" description="DDT" evidence="10">
    <location>
        <begin position="398"/>
        <end position="461"/>
    </location>
</feature>
<accession>N4UTH6</accession>
<dbReference type="AlphaFoldDB" id="N4UTH6"/>
<comment type="subcellular location">
    <subcellularLocation>
        <location evidence="1 5">Nucleus</location>
    </subcellularLocation>
</comment>
<dbReference type="HOGENOM" id="CLU_002631_1_1_1"/>
<dbReference type="SUPFAM" id="SSF52833">
    <property type="entry name" value="Thioredoxin-like"/>
    <property type="match status" value="1"/>
</dbReference>
<dbReference type="VEuPathDB" id="FungiDB:FOC1_g10010027"/>
<dbReference type="PROSITE" id="PS51136">
    <property type="entry name" value="WAC"/>
    <property type="match status" value="1"/>
</dbReference>
<dbReference type="Pfam" id="PF02791">
    <property type="entry name" value="DDT"/>
    <property type="match status" value="1"/>
</dbReference>
<dbReference type="Gene3D" id="3.40.30.10">
    <property type="entry name" value="Glutaredoxin"/>
    <property type="match status" value="1"/>
</dbReference>
<comment type="similarity">
    <text evidence="2">Belongs to the GST superfamily.</text>
</comment>
<dbReference type="SFLD" id="SFLDG00358">
    <property type="entry name" value="Main_(cytGST)"/>
    <property type="match status" value="1"/>
</dbReference>
<gene>
    <name evidence="12" type="ORF">FOC1_g10010027</name>
</gene>
<feature type="compositionally biased region" description="Acidic residues" evidence="7">
    <location>
        <begin position="471"/>
        <end position="485"/>
    </location>
</feature>
<evidence type="ECO:0000256" key="2">
    <source>
        <dbReference type="ARBA" id="ARBA00007409"/>
    </source>
</evidence>
<dbReference type="InterPro" id="IPR018501">
    <property type="entry name" value="DDT_dom"/>
</dbReference>
<dbReference type="CDD" id="cd03189">
    <property type="entry name" value="GST_C_GTT1_like"/>
    <property type="match status" value="1"/>
</dbReference>
<evidence type="ECO:0000256" key="6">
    <source>
        <dbReference type="SAM" id="Coils"/>
    </source>
</evidence>
<dbReference type="PROSITE" id="PS50827">
    <property type="entry name" value="DDT"/>
    <property type="match status" value="1"/>
</dbReference>
<dbReference type="InterPro" id="IPR036249">
    <property type="entry name" value="Thioredoxin-like_sf"/>
</dbReference>
<feature type="region of interest" description="Disordered" evidence="7">
    <location>
        <begin position="262"/>
        <end position="380"/>
    </location>
</feature>
<dbReference type="GO" id="GO:0000781">
    <property type="term" value="C:chromosome, telomeric region"/>
    <property type="evidence" value="ECO:0007669"/>
    <property type="project" value="GOC"/>
</dbReference>
<sequence length="910" mass="103551">MVRASVACLSTTSPLLNEYHQVLFKRKPVRFLPAQEIEDENTEVWHIPQTGEIFTSYEDYLDRMDFYKQRRFNDQITGHSGLTFFEALKSELAGGKEVEASFPEALKGPILRKVQFQTVSRLDNLVDQIYDEFKHDYYPGEEVTVTMKGGDRAHGLVRDKTTFGPRALPDGTHSLPTTRYLVDLKDTEQDTIVTDEHICRDRGIFTKAMLRSFIKKTVTRDAWNGAPWLVKHDYASQYHIDTRVPPHLRYDTKVMERKQLQAQKRAHLNHDTNGHDLTSALHSGPVRLPELKPAPKSKAKPGQPGSGSKGLKWPLNMPVHGGNPFSSPSDYGIQTPIQREPTPPPPPPPPPKYPIEDLQLEPRDDRKRPPLKFLCRNPPVKVENDDMPQSEYCDKIEMESIGPLLETWDTLNVYCEVFKLDSFTFDDYVETLCVASEEVPIQLLDEIHCSVLKILVDSEADGGKVRITLPEVDEEDSDEDSDEDASALPTPEPEARPVGRATRSSLAKAEAERLAAEAAAAEKESEEETKHRAEQLLKDYDWIEHLRKRDFTNGGWERIMVGLLHQLSKNERRHEVCEELLHLLVPAGVDATQETVKQRYAQLDVNQRVKALQIICMLTTETKAMRGYMEDCSETMTTYRKERIEWQRQRKQALEKSRSQRILWLLQELNLPYELEIFHRNKKTMMAPPELQKVHPLGKSPVIQIRPAGAGEDAEPITLAESGFITQYLAENVPEGKKLVPQRWKEGMEGKIGGETEAWMRYQYYLHYCEGTLMPPLVMALVVSALKSPQVPFFIRPISTILANRIFSAFIFPNVHVNLKMIEGHLATSGGKYICGPQLTAADILLSFPLIAAKEDLDNFGTFENGSWKSEFPKVAEYIDLIENEEGYKKSVEKIIEIDGEFSATLRPGQ</sequence>
<dbReference type="SUPFAM" id="SSF47616">
    <property type="entry name" value="GST C-terminal domain-like"/>
    <property type="match status" value="1"/>
</dbReference>
<dbReference type="Pfam" id="PF15612">
    <property type="entry name" value="WHIM1"/>
    <property type="match status" value="1"/>
</dbReference>
<dbReference type="Pfam" id="PF13409">
    <property type="entry name" value="GST_N_2"/>
    <property type="match status" value="1"/>
</dbReference>
<reference evidence="13" key="1">
    <citation type="submission" date="2012-09" db="EMBL/GenBank/DDBJ databases">
        <title>Genome sequencing and comparative transcriptomics of race 1 and race 4 of banana pathogen: Fusarium oxysporum f. sp. cubense.</title>
        <authorList>
            <person name="Fang X."/>
            <person name="Huang J."/>
        </authorList>
    </citation>
    <scope>NUCLEOTIDE SEQUENCE [LARGE SCALE GENOMIC DNA]</scope>
    <source>
        <strain evidence="13">race 1</strain>
    </source>
</reference>
<organism evidence="12 13">
    <name type="scientific">Fusarium oxysporum f. sp. cubense (strain race 1)</name>
    <name type="common">Panama disease fungus</name>
    <dbReference type="NCBI Taxonomy" id="1229664"/>
    <lineage>
        <taxon>Eukaryota</taxon>
        <taxon>Fungi</taxon>
        <taxon>Dikarya</taxon>
        <taxon>Ascomycota</taxon>
        <taxon>Pezizomycotina</taxon>
        <taxon>Sordariomycetes</taxon>
        <taxon>Hypocreomycetidae</taxon>
        <taxon>Hypocreales</taxon>
        <taxon>Nectriaceae</taxon>
        <taxon>Fusarium</taxon>
        <taxon>Fusarium oxysporum species complex</taxon>
    </lineage>
</organism>
<feature type="region of interest" description="Disordered" evidence="7">
    <location>
        <begin position="466"/>
        <end position="503"/>
    </location>
</feature>
<dbReference type="OrthoDB" id="332390at2759"/>
<dbReference type="InterPro" id="IPR004045">
    <property type="entry name" value="Glutathione_S-Trfase_N"/>
</dbReference>
<dbReference type="InterPro" id="IPR010987">
    <property type="entry name" value="Glutathione-S-Trfase_C-like"/>
</dbReference>
<feature type="domain" description="GST C-terminal" evidence="9">
    <location>
        <begin position="755"/>
        <end position="902"/>
    </location>
</feature>
<dbReference type="PROSITE" id="PS50405">
    <property type="entry name" value="GST_CTER"/>
    <property type="match status" value="1"/>
</dbReference>
<evidence type="ECO:0000259" key="10">
    <source>
        <dbReference type="PROSITE" id="PS50827"/>
    </source>
</evidence>
<dbReference type="CDD" id="cd03046">
    <property type="entry name" value="GST_N_GTT1_like"/>
    <property type="match status" value="1"/>
</dbReference>
<feature type="compositionally biased region" description="Pro residues" evidence="7">
    <location>
        <begin position="341"/>
        <end position="353"/>
    </location>
</feature>
<reference evidence="13" key="2">
    <citation type="journal article" date="2014" name="PLoS ONE">
        <title>Genome and Transcriptome Analysis of the Fungal Pathogen Fusarium oxysporum f. sp. cubense Causing Banana Vascular Wilt Disease.</title>
        <authorList>
            <person name="Guo L."/>
            <person name="Han L."/>
            <person name="Yang L."/>
            <person name="Zeng H."/>
            <person name="Fan D."/>
            <person name="Zhu Y."/>
            <person name="Feng Y."/>
            <person name="Wang G."/>
            <person name="Peng C."/>
            <person name="Jiang X."/>
            <person name="Zhou D."/>
            <person name="Ni P."/>
            <person name="Liang C."/>
            <person name="Liu L."/>
            <person name="Wang J."/>
            <person name="Mao C."/>
            <person name="Fang X."/>
            <person name="Peng M."/>
            <person name="Huang J."/>
        </authorList>
    </citation>
    <scope>NUCLEOTIDE SEQUENCE [LARGE SCALE GENOMIC DNA]</scope>
    <source>
        <strain evidence="13">race 1</strain>
    </source>
</reference>
<dbReference type="InterPro" id="IPR036282">
    <property type="entry name" value="Glutathione-S-Trfase_C_sf"/>
</dbReference>
<evidence type="ECO:0000259" key="8">
    <source>
        <dbReference type="PROSITE" id="PS50404"/>
    </source>
</evidence>
<protein>
    <submittedName>
        <fullName evidence="12">Imitation switch two complex protein 1</fullName>
    </submittedName>
</protein>
<evidence type="ECO:0000313" key="13">
    <source>
        <dbReference type="Proteomes" id="UP000016928"/>
    </source>
</evidence>
<feature type="domain" description="GST N-terminal" evidence="8">
    <location>
        <begin position="646"/>
        <end position="737"/>
    </location>
</feature>
<dbReference type="Pfam" id="PF10537">
    <property type="entry name" value="WAC_Acf1_DNA_bd"/>
    <property type="match status" value="1"/>
</dbReference>
<name>N4UTH6_FUSC1</name>
<evidence type="ECO:0000256" key="4">
    <source>
        <dbReference type="ARBA" id="ARBA00023242"/>
    </source>
</evidence>
<feature type="domain" description="WAC" evidence="11">
    <location>
        <begin position="42"/>
        <end position="152"/>
    </location>
</feature>
<evidence type="ECO:0000259" key="9">
    <source>
        <dbReference type="PROSITE" id="PS50405"/>
    </source>
</evidence>
<dbReference type="GO" id="GO:0005634">
    <property type="term" value="C:nucleus"/>
    <property type="evidence" value="ECO:0007669"/>
    <property type="project" value="UniProtKB-SubCell"/>
</dbReference>
<evidence type="ECO:0000313" key="12">
    <source>
        <dbReference type="EMBL" id="ENH74607.1"/>
    </source>
</evidence>
<dbReference type="OMA" id="FPTHHIP"/>
<dbReference type="PROSITE" id="PS50404">
    <property type="entry name" value="GST_NTER"/>
    <property type="match status" value="1"/>
</dbReference>
<dbReference type="InterPro" id="IPR013136">
    <property type="entry name" value="WSTF_Acf1_Cbp146"/>
</dbReference>
<dbReference type="GO" id="GO:0031509">
    <property type="term" value="P:subtelomeric heterochromatin formation"/>
    <property type="evidence" value="ECO:0007669"/>
    <property type="project" value="TreeGrafter"/>
</dbReference>
<evidence type="ECO:0000259" key="11">
    <source>
        <dbReference type="PROSITE" id="PS51136"/>
    </source>
</evidence>
<proteinExistence type="inferred from homology"/>
<keyword evidence="4 5" id="KW-0539">Nucleus</keyword>
<dbReference type="Proteomes" id="UP000016928">
    <property type="component" value="Unassembled WGS sequence"/>
</dbReference>
<evidence type="ECO:0000256" key="3">
    <source>
        <dbReference type="ARBA" id="ARBA00023054"/>
    </source>
</evidence>
<evidence type="ECO:0000256" key="5">
    <source>
        <dbReference type="PROSITE-ProRule" id="PRU00475"/>
    </source>
</evidence>
<feature type="coiled-coil region" evidence="6">
    <location>
        <begin position="504"/>
        <end position="536"/>
    </location>
</feature>
<dbReference type="InterPro" id="IPR028942">
    <property type="entry name" value="WHIM1_dom"/>
</dbReference>
<keyword evidence="3 6" id="KW-0175">Coiled coil</keyword>
<dbReference type="SFLD" id="SFLDS00019">
    <property type="entry name" value="Glutathione_Transferase_(cytos"/>
    <property type="match status" value="1"/>
</dbReference>
<dbReference type="Gene3D" id="1.20.1050.10">
    <property type="match status" value="1"/>
</dbReference>
<dbReference type="EMBL" id="KB730034">
    <property type="protein sequence ID" value="ENH74607.1"/>
    <property type="molecule type" value="Genomic_DNA"/>
</dbReference>
<evidence type="ECO:0000256" key="1">
    <source>
        <dbReference type="ARBA" id="ARBA00004123"/>
    </source>
</evidence>
<dbReference type="InterPro" id="IPR040079">
    <property type="entry name" value="Glutathione_S-Trfase"/>
</dbReference>
<dbReference type="STRING" id="1229664.N4UTH6"/>
<evidence type="ECO:0000256" key="7">
    <source>
        <dbReference type="SAM" id="MobiDB-lite"/>
    </source>
</evidence>
<dbReference type="PANTHER" id="PTHR32075">
    <property type="entry name" value="ISWI CHROMATIN-REMODELING COMPLEX SUBUNIT YPL216W-RELATED"/>
    <property type="match status" value="1"/>
</dbReference>